<evidence type="ECO:0000313" key="2">
    <source>
        <dbReference type="EMBL" id="TNN69037.1"/>
    </source>
</evidence>
<gene>
    <name evidence="2" type="ORF">EYF80_020740</name>
</gene>
<name>A0A4Z2HTM9_9TELE</name>
<dbReference type="AlphaFoldDB" id="A0A4Z2HTM9"/>
<organism evidence="2 3">
    <name type="scientific">Liparis tanakae</name>
    <name type="common">Tanaka's snailfish</name>
    <dbReference type="NCBI Taxonomy" id="230148"/>
    <lineage>
        <taxon>Eukaryota</taxon>
        <taxon>Metazoa</taxon>
        <taxon>Chordata</taxon>
        <taxon>Craniata</taxon>
        <taxon>Vertebrata</taxon>
        <taxon>Euteleostomi</taxon>
        <taxon>Actinopterygii</taxon>
        <taxon>Neopterygii</taxon>
        <taxon>Teleostei</taxon>
        <taxon>Neoteleostei</taxon>
        <taxon>Acanthomorphata</taxon>
        <taxon>Eupercaria</taxon>
        <taxon>Perciformes</taxon>
        <taxon>Cottioidei</taxon>
        <taxon>Cottales</taxon>
        <taxon>Liparidae</taxon>
        <taxon>Liparis</taxon>
    </lineage>
</organism>
<reference evidence="2 3" key="1">
    <citation type="submission" date="2019-03" db="EMBL/GenBank/DDBJ databases">
        <title>First draft genome of Liparis tanakae, snailfish: a comprehensive survey of snailfish specific genes.</title>
        <authorList>
            <person name="Kim W."/>
            <person name="Song I."/>
            <person name="Jeong J.-H."/>
            <person name="Kim D."/>
            <person name="Kim S."/>
            <person name="Ryu S."/>
            <person name="Song J.Y."/>
            <person name="Lee S.K."/>
        </authorList>
    </citation>
    <scope>NUCLEOTIDE SEQUENCE [LARGE SCALE GENOMIC DNA]</scope>
    <source>
        <tissue evidence="2">Muscle</tissue>
    </source>
</reference>
<protein>
    <submittedName>
        <fullName evidence="2">Uncharacterized protein</fullName>
    </submittedName>
</protein>
<keyword evidence="3" id="KW-1185">Reference proteome</keyword>
<dbReference type="EMBL" id="SRLO01000181">
    <property type="protein sequence ID" value="TNN69037.1"/>
    <property type="molecule type" value="Genomic_DNA"/>
</dbReference>
<evidence type="ECO:0000256" key="1">
    <source>
        <dbReference type="SAM" id="MobiDB-lite"/>
    </source>
</evidence>
<comment type="caution">
    <text evidence="2">The sequence shown here is derived from an EMBL/GenBank/DDBJ whole genome shotgun (WGS) entry which is preliminary data.</text>
</comment>
<sequence length="69" mass="8378">MPFSIQNHFRTNFLSVWAFREGAHIDGHFYETCLQEFRRKARKFKREEEWKSRQARAAGGSGRESEWER</sequence>
<accession>A0A4Z2HTM9</accession>
<dbReference type="Proteomes" id="UP000314294">
    <property type="component" value="Unassembled WGS sequence"/>
</dbReference>
<feature type="region of interest" description="Disordered" evidence="1">
    <location>
        <begin position="48"/>
        <end position="69"/>
    </location>
</feature>
<evidence type="ECO:0000313" key="3">
    <source>
        <dbReference type="Proteomes" id="UP000314294"/>
    </source>
</evidence>
<proteinExistence type="predicted"/>